<keyword evidence="2" id="KW-1185">Reference proteome</keyword>
<dbReference type="EMBL" id="ML769565">
    <property type="protein sequence ID" value="KAE9393738.1"/>
    <property type="molecule type" value="Genomic_DNA"/>
</dbReference>
<dbReference type="AlphaFoldDB" id="A0A6A4H7R1"/>
<accession>A0A6A4H7R1</accession>
<proteinExistence type="predicted"/>
<dbReference type="Proteomes" id="UP000799118">
    <property type="component" value="Unassembled WGS sequence"/>
</dbReference>
<sequence>MVFVLLVAKNTKVTKCNDKDGDEDDDDWDFIEADGGEDLLSIPSMSVFVEHQFSCGQLLISGICNHLTGETTCCLMCLDSWSIHGLIDNDDIVQVTSAPTSNNLK</sequence>
<dbReference type="OrthoDB" id="1715602at2759"/>
<protein>
    <submittedName>
        <fullName evidence="1">Uncharacterized protein</fullName>
    </submittedName>
</protein>
<name>A0A6A4H7R1_9AGAR</name>
<evidence type="ECO:0000313" key="1">
    <source>
        <dbReference type="EMBL" id="KAE9393738.1"/>
    </source>
</evidence>
<gene>
    <name evidence="1" type="ORF">BT96DRAFT_943687</name>
</gene>
<evidence type="ECO:0000313" key="2">
    <source>
        <dbReference type="Proteomes" id="UP000799118"/>
    </source>
</evidence>
<reference evidence="1" key="1">
    <citation type="journal article" date="2019" name="Environ. Microbiol.">
        <title>Fungal ecological strategies reflected in gene transcription - a case study of two litter decomposers.</title>
        <authorList>
            <person name="Barbi F."/>
            <person name="Kohler A."/>
            <person name="Barry K."/>
            <person name="Baskaran P."/>
            <person name="Daum C."/>
            <person name="Fauchery L."/>
            <person name="Ihrmark K."/>
            <person name="Kuo A."/>
            <person name="LaButti K."/>
            <person name="Lipzen A."/>
            <person name="Morin E."/>
            <person name="Grigoriev I.V."/>
            <person name="Henrissat B."/>
            <person name="Lindahl B."/>
            <person name="Martin F."/>
        </authorList>
    </citation>
    <scope>NUCLEOTIDE SEQUENCE</scope>
    <source>
        <strain evidence="1">JB14</strain>
    </source>
</reference>
<organism evidence="1 2">
    <name type="scientific">Gymnopus androsaceus JB14</name>
    <dbReference type="NCBI Taxonomy" id="1447944"/>
    <lineage>
        <taxon>Eukaryota</taxon>
        <taxon>Fungi</taxon>
        <taxon>Dikarya</taxon>
        <taxon>Basidiomycota</taxon>
        <taxon>Agaricomycotina</taxon>
        <taxon>Agaricomycetes</taxon>
        <taxon>Agaricomycetidae</taxon>
        <taxon>Agaricales</taxon>
        <taxon>Marasmiineae</taxon>
        <taxon>Omphalotaceae</taxon>
        <taxon>Gymnopus</taxon>
    </lineage>
</organism>